<organism evidence="4">
    <name type="scientific">Enterobius vermicularis</name>
    <name type="common">Human pinworm</name>
    <dbReference type="NCBI Taxonomy" id="51028"/>
    <lineage>
        <taxon>Eukaryota</taxon>
        <taxon>Metazoa</taxon>
        <taxon>Ecdysozoa</taxon>
        <taxon>Nematoda</taxon>
        <taxon>Chromadorea</taxon>
        <taxon>Rhabditida</taxon>
        <taxon>Spirurina</taxon>
        <taxon>Oxyuridomorpha</taxon>
        <taxon>Oxyuroidea</taxon>
        <taxon>Oxyuridae</taxon>
        <taxon>Enterobius</taxon>
    </lineage>
</organism>
<evidence type="ECO:0000313" key="2">
    <source>
        <dbReference type="EMBL" id="VDD86062.1"/>
    </source>
</evidence>
<keyword evidence="3" id="KW-1185">Reference proteome</keyword>
<feature type="transmembrane region" description="Helical" evidence="1">
    <location>
        <begin position="106"/>
        <end position="127"/>
    </location>
</feature>
<keyword evidence="1" id="KW-1133">Transmembrane helix</keyword>
<feature type="transmembrane region" description="Helical" evidence="1">
    <location>
        <begin position="175"/>
        <end position="196"/>
    </location>
</feature>
<dbReference type="WBParaSite" id="EVEC_0000149701-mRNA-1">
    <property type="protein sequence ID" value="EVEC_0000149701-mRNA-1"/>
    <property type="gene ID" value="EVEC_0000149701"/>
</dbReference>
<evidence type="ECO:0000256" key="1">
    <source>
        <dbReference type="SAM" id="Phobius"/>
    </source>
</evidence>
<name>A0A0N4UVM1_ENTVE</name>
<protein>
    <submittedName>
        <fullName evidence="2 4">Uncharacterized protein</fullName>
    </submittedName>
</protein>
<proteinExistence type="predicted"/>
<evidence type="ECO:0000313" key="3">
    <source>
        <dbReference type="Proteomes" id="UP000274131"/>
    </source>
</evidence>
<reference evidence="2 3" key="2">
    <citation type="submission" date="2018-10" db="EMBL/GenBank/DDBJ databases">
        <authorList>
            <consortium name="Pathogen Informatics"/>
        </authorList>
    </citation>
    <scope>NUCLEOTIDE SEQUENCE [LARGE SCALE GENOMIC DNA]</scope>
</reference>
<sequence>MTENGAGVSQVLSAAERRELRRKRILEKSQDRIDLILNGPTGTEKRNAPVVEGGRFFTTVGSQHSDIPNGTETGPAKGEFEKHFETVQLSDRKVLDKADSWAFYRIFLRLLVAFSLLRNVAIPWFVFALSMELFTLSKDEQVTPQLLFFNIFSQFGLSQSFLDKTSSFYRVSSNVMSRSLLAAFGFLSTNLIIYCMKHVLDLINL</sequence>
<keyword evidence="1" id="KW-0812">Transmembrane</keyword>
<dbReference type="Proteomes" id="UP000274131">
    <property type="component" value="Unassembled WGS sequence"/>
</dbReference>
<dbReference type="EMBL" id="UXUI01007182">
    <property type="protein sequence ID" value="VDD86062.1"/>
    <property type="molecule type" value="Genomic_DNA"/>
</dbReference>
<keyword evidence="1" id="KW-0472">Membrane</keyword>
<gene>
    <name evidence="2" type="ORF">EVEC_LOCUS1205</name>
</gene>
<dbReference type="AlphaFoldDB" id="A0A0N4UVM1"/>
<reference evidence="4" key="1">
    <citation type="submission" date="2017-02" db="UniProtKB">
        <authorList>
            <consortium name="WormBaseParasite"/>
        </authorList>
    </citation>
    <scope>IDENTIFICATION</scope>
</reference>
<accession>A0A0N4UVM1</accession>
<evidence type="ECO:0000313" key="4">
    <source>
        <dbReference type="WBParaSite" id="EVEC_0000149701-mRNA-1"/>
    </source>
</evidence>